<dbReference type="InterPro" id="IPR039315">
    <property type="entry name" value="CheW"/>
</dbReference>
<dbReference type="GO" id="GO:0005829">
    <property type="term" value="C:cytosol"/>
    <property type="evidence" value="ECO:0007669"/>
    <property type="project" value="TreeGrafter"/>
</dbReference>
<dbReference type="EMBL" id="MAQB02000009">
    <property type="protein sequence ID" value="OFJ47037.1"/>
    <property type="molecule type" value="Genomic_DNA"/>
</dbReference>
<evidence type="ECO:0000259" key="1">
    <source>
        <dbReference type="PROSITE" id="PS50851"/>
    </source>
</evidence>
<feature type="domain" description="CheW-like" evidence="1">
    <location>
        <begin position="21"/>
        <end position="165"/>
    </location>
</feature>
<proteinExistence type="predicted"/>
<dbReference type="GO" id="GO:0006935">
    <property type="term" value="P:chemotaxis"/>
    <property type="evidence" value="ECO:0007669"/>
    <property type="project" value="InterPro"/>
</dbReference>
<evidence type="ECO:0000313" key="3">
    <source>
        <dbReference type="Proteomes" id="UP000092634"/>
    </source>
</evidence>
<sequence>MHTAALNASAQPDDDDGHTELRQYLTFSLGEVVFALGIESIKEILRNVHPATVPLMPAHVRGVINLRGAVVPVIDLALLFKRPALVVGKNTSIIVLELSEEGDTLEIGIMVDAVAAVIDIAAERIEPAPAFGTPVRSEFIEGIGKLSEGFVIILHAARTFALSQMVPAEAGDV</sequence>
<dbReference type="Gene3D" id="2.40.50.180">
    <property type="entry name" value="CheA-289, Domain 4"/>
    <property type="match status" value="1"/>
</dbReference>
<evidence type="ECO:0000313" key="2">
    <source>
        <dbReference type="EMBL" id="OFJ47037.1"/>
    </source>
</evidence>
<dbReference type="InterPro" id="IPR002545">
    <property type="entry name" value="CheW-lke_dom"/>
</dbReference>
<reference evidence="2 3" key="1">
    <citation type="submission" date="2016-10" db="EMBL/GenBank/DDBJ databases">
        <title>Updated version of Genome Assembly of Janthinobacterium lividum ERGS5:01.</title>
        <authorList>
            <person name="Kumar R."/>
            <person name="Acharya V."/>
            <person name="Singh D."/>
        </authorList>
    </citation>
    <scope>NUCLEOTIDE SEQUENCE [LARGE SCALE GENOMIC DNA]</scope>
    <source>
        <strain evidence="2 3">ERGS5:01</strain>
    </source>
</reference>
<dbReference type="SUPFAM" id="SSF50341">
    <property type="entry name" value="CheW-like"/>
    <property type="match status" value="1"/>
</dbReference>
<name>A0A1E8PM94_9BURK</name>
<dbReference type="InterPro" id="IPR036061">
    <property type="entry name" value="CheW-like_dom_sf"/>
</dbReference>
<dbReference type="SMART" id="SM00260">
    <property type="entry name" value="CheW"/>
    <property type="match status" value="1"/>
</dbReference>
<accession>A0A1E8PM94</accession>
<dbReference type="Proteomes" id="UP000092634">
    <property type="component" value="Unassembled WGS sequence"/>
</dbReference>
<dbReference type="Pfam" id="PF01584">
    <property type="entry name" value="CheW"/>
    <property type="match status" value="1"/>
</dbReference>
<dbReference type="PROSITE" id="PS50851">
    <property type="entry name" value="CHEW"/>
    <property type="match status" value="1"/>
</dbReference>
<dbReference type="PANTHER" id="PTHR22617">
    <property type="entry name" value="CHEMOTAXIS SENSOR HISTIDINE KINASE-RELATED"/>
    <property type="match status" value="1"/>
</dbReference>
<comment type="caution">
    <text evidence="2">The sequence shown here is derived from an EMBL/GenBank/DDBJ whole genome shotgun (WGS) entry which is preliminary data.</text>
</comment>
<dbReference type="GO" id="GO:0007165">
    <property type="term" value="P:signal transduction"/>
    <property type="evidence" value="ECO:0007669"/>
    <property type="project" value="InterPro"/>
</dbReference>
<organism evidence="2 3">
    <name type="scientific">Janthinobacterium lividum</name>
    <dbReference type="NCBI Taxonomy" id="29581"/>
    <lineage>
        <taxon>Bacteria</taxon>
        <taxon>Pseudomonadati</taxon>
        <taxon>Pseudomonadota</taxon>
        <taxon>Betaproteobacteria</taxon>
        <taxon>Burkholderiales</taxon>
        <taxon>Oxalobacteraceae</taxon>
        <taxon>Janthinobacterium</taxon>
    </lineage>
</organism>
<protein>
    <submittedName>
        <fullName evidence="2">Chemotaxis protein CheW</fullName>
    </submittedName>
</protein>
<dbReference type="AlphaFoldDB" id="A0A1E8PM94"/>
<dbReference type="PANTHER" id="PTHR22617:SF41">
    <property type="entry name" value="CHEMOTAXIS SIGNAL TRANSDUCTION SYSTEM ADAPTOR PROTEIN CHEW"/>
    <property type="match status" value="1"/>
</dbReference>
<dbReference type="Gene3D" id="2.30.30.40">
    <property type="entry name" value="SH3 Domains"/>
    <property type="match status" value="1"/>
</dbReference>
<gene>
    <name evidence="2" type="ORF">BA896_018480</name>
</gene>